<dbReference type="KEGG" id="aaf:AURANDRAFT_4977"/>
<dbReference type="InParanoid" id="F0XYS0"/>
<dbReference type="Gene3D" id="1.20.1260.60">
    <property type="entry name" value="Vacuolar protein sorting-associated protein Ist1"/>
    <property type="match status" value="1"/>
</dbReference>
<dbReference type="OrthoDB" id="29853at2759"/>
<dbReference type="Proteomes" id="UP000002729">
    <property type="component" value="Unassembled WGS sequence"/>
</dbReference>
<organism evidence="3">
    <name type="scientific">Aureococcus anophagefferens</name>
    <name type="common">Harmful bloom alga</name>
    <dbReference type="NCBI Taxonomy" id="44056"/>
    <lineage>
        <taxon>Eukaryota</taxon>
        <taxon>Sar</taxon>
        <taxon>Stramenopiles</taxon>
        <taxon>Ochrophyta</taxon>
        <taxon>Pelagophyceae</taxon>
        <taxon>Pelagomonadales</taxon>
        <taxon>Pelagomonadaceae</taxon>
        <taxon>Aureococcus</taxon>
    </lineage>
</organism>
<proteinExistence type="inferred from homology"/>
<dbReference type="PANTHER" id="PTHR12161">
    <property type="entry name" value="IST1 FAMILY MEMBER"/>
    <property type="match status" value="1"/>
</dbReference>
<dbReference type="FunFam" id="1.20.1260.60:FF:000002">
    <property type="entry name" value="Vacuolar protein sorting-associated protein IST1"/>
    <property type="match status" value="1"/>
</dbReference>
<dbReference type="InterPro" id="IPR005061">
    <property type="entry name" value="Ist1"/>
</dbReference>
<evidence type="ECO:0000313" key="3">
    <source>
        <dbReference type="Proteomes" id="UP000002729"/>
    </source>
</evidence>
<dbReference type="eggNOG" id="KOG2027">
    <property type="taxonomic scope" value="Eukaryota"/>
</dbReference>
<dbReference type="PANTHER" id="PTHR12161:SF5">
    <property type="entry name" value="IST1 HOMOLOG"/>
    <property type="match status" value="1"/>
</dbReference>
<feature type="non-terminal residue" evidence="2">
    <location>
        <position position="168"/>
    </location>
</feature>
<name>F0XYS0_AURAN</name>
<dbReference type="EMBL" id="GL833121">
    <property type="protein sequence ID" value="EGB11811.1"/>
    <property type="molecule type" value="Genomic_DNA"/>
</dbReference>
<evidence type="ECO:0008006" key="4">
    <source>
        <dbReference type="Google" id="ProtNLM"/>
    </source>
</evidence>
<evidence type="ECO:0000256" key="1">
    <source>
        <dbReference type="ARBA" id="ARBA00005536"/>
    </source>
</evidence>
<dbReference type="OMA" id="HERCALV"/>
<dbReference type="Pfam" id="PF03398">
    <property type="entry name" value="Ist1"/>
    <property type="match status" value="1"/>
</dbReference>
<dbReference type="GO" id="GO:0015031">
    <property type="term" value="P:protein transport"/>
    <property type="evidence" value="ECO:0007669"/>
    <property type="project" value="InterPro"/>
</dbReference>
<dbReference type="AlphaFoldDB" id="F0XYS0"/>
<dbReference type="GeneID" id="20222096"/>
<keyword evidence="3" id="KW-1185">Reference proteome</keyword>
<reference evidence="2 3" key="1">
    <citation type="journal article" date="2011" name="Proc. Natl. Acad. Sci. U.S.A.">
        <title>Niche of harmful alga Aureococcus anophagefferens revealed through ecogenomics.</title>
        <authorList>
            <person name="Gobler C.J."/>
            <person name="Berry D.L."/>
            <person name="Dyhrman S.T."/>
            <person name="Wilhelm S.W."/>
            <person name="Salamov A."/>
            <person name="Lobanov A.V."/>
            <person name="Zhang Y."/>
            <person name="Collier J.L."/>
            <person name="Wurch L.L."/>
            <person name="Kustka A.B."/>
            <person name="Dill B.D."/>
            <person name="Shah M."/>
            <person name="VerBerkmoes N.C."/>
            <person name="Kuo A."/>
            <person name="Terry A."/>
            <person name="Pangilinan J."/>
            <person name="Lindquist E.A."/>
            <person name="Lucas S."/>
            <person name="Paulsen I.T."/>
            <person name="Hattenrath-Lehmann T.K."/>
            <person name="Talmage S.C."/>
            <person name="Walker E.A."/>
            <person name="Koch F."/>
            <person name="Burson A.M."/>
            <person name="Marcoval M.A."/>
            <person name="Tang Y.Z."/>
            <person name="Lecleir G.R."/>
            <person name="Coyne K.J."/>
            <person name="Berg G.M."/>
            <person name="Bertrand E.M."/>
            <person name="Saito M.A."/>
            <person name="Gladyshev V.N."/>
            <person name="Grigoriev I.V."/>
        </authorList>
    </citation>
    <scope>NUCLEOTIDE SEQUENCE [LARGE SCALE GENOMIC DNA]</scope>
    <source>
        <strain evidence="3">CCMP 1984</strain>
    </source>
</reference>
<protein>
    <recommendedName>
        <fullName evidence="4">IST1 homolog</fullName>
    </recommendedName>
</protein>
<dbReference type="RefSeq" id="XP_009032848.1">
    <property type="nucleotide sequence ID" value="XM_009034600.1"/>
</dbReference>
<accession>F0XYS0</accession>
<feature type="non-terminal residue" evidence="2">
    <location>
        <position position="1"/>
    </location>
</feature>
<sequence length="168" mass="18960">VNKLKPHLKMAENRLSILNSKKTNLIKTQKRDIAALLRDGKEEKARIRVEHLIRLDFTIEAYELVGLLCELLHERCALVASEKECPPDMREALCTLIWASRRCEVPELKEVAIQLELKYGEAFAEAARTNACECVNARVVHKLGVAPPSAHLVVEYLKAIAAEHGVDW</sequence>
<gene>
    <name evidence="2" type="ORF">AURANDRAFT_4977</name>
</gene>
<comment type="similarity">
    <text evidence="1">Belongs to the IST1 family.</text>
</comment>
<dbReference type="InterPro" id="IPR042277">
    <property type="entry name" value="IST1-like"/>
</dbReference>
<evidence type="ECO:0000313" key="2">
    <source>
        <dbReference type="EMBL" id="EGB11811.1"/>
    </source>
</evidence>